<accession>A0A3B7MNY1</accession>
<evidence type="ECO:0000313" key="3">
    <source>
        <dbReference type="EMBL" id="AXY74686.1"/>
    </source>
</evidence>
<dbReference type="PANTHER" id="PTHR13029:SF18">
    <property type="entry name" value="MYELIN REGULATORY FACTOR HOMOLOG 1"/>
    <property type="match status" value="1"/>
</dbReference>
<gene>
    <name evidence="3" type="ORF">D3H65_12140</name>
</gene>
<dbReference type="PROSITE" id="PS51688">
    <property type="entry name" value="ICA"/>
    <property type="match status" value="1"/>
</dbReference>
<evidence type="ECO:0000256" key="1">
    <source>
        <dbReference type="SAM" id="Coils"/>
    </source>
</evidence>
<dbReference type="GO" id="GO:0045893">
    <property type="term" value="P:positive regulation of DNA-templated transcription"/>
    <property type="evidence" value="ECO:0007669"/>
    <property type="project" value="TreeGrafter"/>
</dbReference>
<evidence type="ECO:0000259" key="2">
    <source>
        <dbReference type="PROSITE" id="PS51688"/>
    </source>
</evidence>
<dbReference type="GO" id="GO:0043565">
    <property type="term" value="F:sequence-specific DNA binding"/>
    <property type="evidence" value="ECO:0007669"/>
    <property type="project" value="TreeGrafter"/>
</dbReference>
<dbReference type="Pfam" id="PF13884">
    <property type="entry name" value="Peptidase_S74"/>
    <property type="match status" value="1"/>
</dbReference>
<dbReference type="Proteomes" id="UP000263900">
    <property type="component" value="Chromosome"/>
</dbReference>
<dbReference type="GO" id="GO:0003700">
    <property type="term" value="F:DNA-binding transcription factor activity"/>
    <property type="evidence" value="ECO:0007669"/>
    <property type="project" value="TreeGrafter"/>
</dbReference>
<dbReference type="OrthoDB" id="679352at2"/>
<reference evidence="3 4" key="1">
    <citation type="submission" date="2018-09" db="EMBL/GenBank/DDBJ databases">
        <title>Genome sequencing of strain 6GH32-13.</title>
        <authorList>
            <person name="Weon H.-Y."/>
            <person name="Heo J."/>
            <person name="Kwon S.-W."/>
        </authorList>
    </citation>
    <scope>NUCLEOTIDE SEQUENCE [LARGE SCALE GENOMIC DNA]</scope>
    <source>
        <strain evidence="3 4">5GH32-13</strain>
    </source>
</reference>
<dbReference type="KEGG" id="pseg:D3H65_12140"/>
<evidence type="ECO:0000313" key="4">
    <source>
        <dbReference type="Proteomes" id="UP000263900"/>
    </source>
</evidence>
<sequence>MPNGSGSNQLSIANVIYAINTDVSGAGNVGIGTGTPATKLDVAGTTRTTNFQMTSGAVNNYVLRSDAAGNANWASINTLETDPKVGSMSGNQVAKWNGSQLVNSSITDNGWVGIGTASPGAQLHVTGGSTAGAPSQQRSYFHVNTSSIVQDVSSSGGIVVRADGWFWSNGGGYLATSDARIKNITGITNNEADLATLQQIQVTDYTYKDEISQGSGRQKKVIAQQVKEIYPVAVSQSTGAIPSVLELAKSVKIIDKSTAITTSKPHGFITGDEVKLILDKSGEKTYTITVTAPDSFTIPAIISENVFVYGKKVKDLLNVDYDALTTLNISATQQLIKEIATLKAENLQLKADMEEKMANLLKRLEQLEKK</sequence>
<dbReference type="EMBL" id="CP032157">
    <property type="protein sequence ID" value="AXY74686.1"/>
    <property type="molecule type" value="Genomic_DNA"/>
</dbReference>
<dbReference type="InterPro" id="IPR030392">
    <property type="entry name" value="S74_ICA"/>
</dbReference>
<name>A0A3B7MNY1_9BACT</name>
<proteinExistence type="predicted"/>
<feature type="domain" description="Peptidase S74" evidence="2">
    <location>
        <begin position="177"/>
        <end position="346"/>
    </location>
</feature>
<feature type="coiled-coil region" evidence="1">
    <location>
        <begin position="332"/>
        <end position="370"/>
    </location>
</feature>
<dbReference type="AlphaFoldDB" id="A0A3B7MNY1"/>
<dbReference type="PANTHER" id="PTHR13029">
    <property type="match status" value="1"/>
</dbReference>
<keyword evidence="4" id="KW-1185">Reference proteome</keyword>
<organism evidence="3 4">
    <name type="scientific">Paraflavitalea soli</name>
    <dbReference type="NCBI Taxonomy" id="2315862"/>
    <lineage>
        <taxon>Bacteria</taxon>
        <taxon>Pseudomonadati</taxon>
        <taxon>Bacteroidota</taxon>
        <taxon>Chitinophagia</taxon>
        <taxon>Chitinophagales</taxon>
        <taxon>Chitinophagaceae</taxon>
        <taxon>Paraflavitalea</taxon>
    </lineage>
</organism>
<keyword evidence="1" id="KW-0175">Coiled coil</keyword>
<dbReference type="InterPro" id="IPR051577">
    <property type="entry name" value="MRF-like"/>
</dbReference>
<dbReference type="GO" id="GO:0016540">
    <property type="term" value="P:protein autoprocessing"/>
    <property type="evidence" value="ECO:0007669"/>
    <property type="project" value="TreeGrafter"/>
</dbReference>
<protein>
    <submittedName>
        <fullName evidence="3">Tail fiber domain-containing protein</fullName>
    </submittedName>
</protein>